<comment type="similarity">
    <text evidence="1">Belongs to the prefoldin subunit beta family.</text>
</comment>
<accession>A0ABC8R4G4</accession>
<comment type="caution">
    <text evidence="3">The sequence shown here is derived from an EMBL/GenBank/DDBJ whole genome shotgun (WGS) entry which is preliminary data.</text>
</comment>
<evidence type="ECO:0000256" key="2">
    <source>
        <dbReference type="SAM" id="MobiDB-lite"/>
    </source>
</evidence>
<dbReference type="Proteomes" id="UP001642360">
    <property type="component" value="Unassembled WGS sequence"/>
</dbReference>
<dbReference type="GO" id="GO:0006457">
    <property type="term" value="P:protein folding"/>
    <property type="evidence" value="ECO:0007669"/>
    <property type="project" value="UniProtKB-ARBA"/>
</dbReference>
<evidence type="ECO:0008006" key="5">
    <source>
        <dbReference type="Google" id="ProtNLM"/>
    </source>
</evidence>
<name>A0ABC8R4G4_9AQUA</name>
<dbReference type="GO" id="GO:0009409">
    <property type="term" value="P:response to cold"/>
    <property type="evidence" value="ECO:0007669"/>
    <property type="project" value="UniProtKB-ARBA"/>
</dbReference>
<organism evidence="3 4">
    <name type="scientific">Ilex paraguariensis</name>
    <name type="common">yerba mate</name>
    <dbReference type="NCBI Taxonomy" id="185542"/>
    <lineage>
        <taxon>Eukaryota</taxon>
        <taxon>Viridiplantae</taxon>
        <taxon>Streptophyta</taxon>
        <taxon>Embryophyta</taxon>
        <taxon>Tracheophyta</taxon>
        <taxon>Spermatophyta</taxon>
        <taxon>Magnoliopsida</taxon>
        <taxon>eudicotyledons</taxon>
        <taxon>Gunneridae</taxon>
        <taxon>Pentapetalae</taxon>
        <taxon>asterids</taxon>
        <taxon>campanulids</taxon>
        <taxon>Aquifoliales</taxon>
        <taxon>Aquifoliaceae</taxon>
        <taxon>Ilex</taxon>
    </lineage>
</organism>
<feature type="compositionally biased region" description="Low complexity" evidence="2">
    <location>
        <begin position="1"/>
        <end position="16"/>
    </location>
</feature>
<sequence>MAATSPSSPSQASTASDSDRDLIKQIRSHEFALAELNNLPSSRVVYQINGNIFFRTTVQKATAFEQRKIDTAKAKLQKLNSS</sequence>
<reference evidence="3 4" key="1">
    <citation type="submission" date="2024-02" db="EMBL/GenBank/DDBJ databases">
        <authorList>
            <person name="Vignale AGUSTIN F."/>
            <person name="Sosa J E."/>
            <person name="Modenutti C."/>
        </authorList>
    </citation>
    <scope>NUCLEOTIDE SEQUENCE [LARGE SCALE GENOMIC DNA]</scope>
</reference>
<gene>
    <name evidence="3" type="ORF">ILEXP_LOCUS7312</name>
</gene>
<dbReference type="Pfam" id="PF01920">
    <property type="entry name" value="Prefoldin_2"/>
    <property type="match status" value="1"/>
</dbReference>
<evidence type="ECO:0000313" key="4">
    <source>
        <dbReference type="Proteomes" id="UP001642360"/>
    </source>
</evidence>
<dbReference type="InterPro" id="IPR009053">
    <property type="entry name" value="Prefoldin"/>
</dbReference>
<dbReference type="SUPFAM" id="SSF46579">
    <property type="entry name" value="Prefoldin"/>
    <property type="match status" value="1"/>
</dbReference>
<dbReference type="InterPro" id="IPR002777">
    <property type="entry name" value="PFD_beta-like"/>
</dbReference>
<feature type="region of interest" description="Disordered" evidence="2">
    <location>
        <begin position="1"/>
        <end position="20"/>
    </location>
</feature>
<evidence type="ECO:0000313" key="3">
    <source>
        <dbReference type="EMBL" id="CAK9139894.1"/>
    </source>
</evidence>
<keyword evidence="4" id="KW-1185">Reference proteome</keyword>
<protein>
    <recommendedName>
        <fullName evidence="5">Prefoldin</fullName>
    </recommendedName>
</protein>
<evidence type="ECO:0000256" key="1">
    <source>
        <dbReference type="ARBA" id="ARBA00008045"/>
    </source>
</evidence>
<proteinExistence type="inferred from homology"/>
<dbReference type="EMBL" id="CAUOFW020000999">
    <property type="protein sequence ID" value="CAK9139894.1"/>
    <property type="molecule type" value="Genomic_DNA"/>
</dbReference>
<dbReference type="AlphaFoldDB" id="A0ABC8R4G4"/>
<dbReference type="Gene3D" id="1.10.287.370">
    <property type="match status" value="1"/>
</dbReference>